<evidence type="ECO:0000313" key="1">
    <source>
        <dbReference type="EMBL" id="ADK82180.1"/>
    </source>
</evidence>
<dbReference type="STRING" id="573413.Spirs_3080"/>
<evidence type="ECO:0000313" key="2">
    <source>
        <dbReference type="Proteomes" id="UP000002318"/>
    </source>
</evidence>
<dbReference type="HOGENOM" id="CLU_3173367_0_0_12"/>
<accession>E1R4U2</accession>
<gene>
    <name evidence="1" type="ordered locus">Spirs_3080</name>
</gene>
<protein>
    <submittedName>
        <fullName evidence="1">Uncharacterized protein</fullName>
    </submittedName>
</protein>
<sequence>MITMCTSTIAADMLFEYNKPIWEKTGYTPPPKPAVGLKNPFKDYTRR</sequence>
<dbReference type="Proteomes" id="UP000002318">
    <property type="component" value="Chromosome"/>
</dbReference>
<reference evidence="1 2" key="1">
    <citation type="journal article" date="2010" name="Stand. Genomic Sci.">
        <title>Complete genome sequence of Spirochaeta smaragdinae type strain (SEBR 4228).</title>
        <authorList>
            <person name="Mavromatis K."/>
            <person name="Yasawong M."/>
            <person name="Chertkov O."/>
            <person name="Lapidus A."/>
            <person name="Lucas S."/>
            <person name="Nolan M."/>
            <person name="Del Rio T.G."/>
            <person name="Tice H."/>
            <person name="Cheng J.F."/>
            <person name="Pitluck S."/>
            <person name="Liolios K."/>
            <person name="Ivanova N."/>
            <person name="Tapia R."/>
            <person name="Han C."/>
            <person name="Bruce D."/>
            <person name="Goodwin L."/>
            <person name="Pati A."/>
            <person name="Chen A."/>
            <person name="Palaniappan K."/>
            <person name="Land M."/>
            <person name="Hauser L."/>
            <person name="Chang Y.J."/>
            <person name="Jeffries C.D."/>
            <person name="Detter J.C."/>
            <person name="Rohde M."/>
            <person name="Brambilla E."/>
            <person name="Spring S."/>
            <person name="Goker M."/>
            <person name="Sikorski J."/>
            <person name="Woyke T."/>
            <person name="Bristow J."/>
            <person name="Eisen J.A."/>
            <person name="Markowitz V."/>
            <person name="Hugenholtz P."/>
            <person name="Klenk H.P."/>
            <person name="Kyrpides N.C."/>
        </authorList>
    </citation>
    <scope>NUCLEOTIDE SEQUENCE [LARGE SCALE GENOMIC DNA]</scope>
    <source>
        <strain evidence="2">DSM 11293 / JCM 15392 / SEBR 4228</strain>
    </source>
</reference>
<organism evidence="1 2">
    <name type="scientific">Sediminispirochaeta smaragdinae (strain DSM 11293 / JCM 15392 / SEBR 4228)</name>
    <name type="common">Spirochaeta smaragdinae</name>
    <dbReference type="NCBI Taxonomy" id="573413"/>
    <lineage>
        <taxon>Bacteria</taxon>
        <taxon>Pseudomonadati</taxon>
        <taxon>Spirochaetota</taxon>
        <taxon>Spirochaetia</taxon>
        <taxon>Spirochaetales</taxon>
        <taxon>Spirochaetaceae</taxon>
        <taxon>Sediminispirochaeta</taxon>
    </lineage>
</organism>
<dbReference type="AlphaFoldDB" id="E1R4U2"/>
<dbReference type="KEGG" id="ssm:Spirs_3080"/>
<name>E1R4U2_SEDSS</name>
<proteinExistence type="predicted"/>
<dbReference type="EMBL" id="CP002116">
    <property type="protein sequence ID" value="ADK82180.1"/>
    <property type="molecule type" value="Genomic_DNA"/>
</dbReference>
<keyword evidence="2" id="KW-1185">Reference proteome</keyword>